<reference evidence="2 3" key="1">
    <citation type="submission" date="2016-05" db="EMBL/GenBank/DDBJ databases">
        <title>Comparative analysis of secretome profiles of manganese(II)-oxidizing ascomycete fungi.</title>
        <authorList>
            <consortium name="DOE Joint Genome Institute"/>
            <person name="Zeiner C.A."/>
            <person name="Purvine S.O."/>
            <person name="Zink E.M."/>
            <person name="Wu S."/>
            <person name="Pasa-Tolic L."/>
            <person name="Chaput D.L."/>
            <person name="Haridas S."/>
            <person name="Grigoriev I.V."/>
            <person name="Santelli C.M."/>
            <person name="Hansel C.M."/>
        </authorList>
    </citation>
    <scope>NUCLEOTIDE SEQUENCE [LARGE SCALE GENOMIC DNA]</scope>
    <source>
        <strain evidence="2 3">AP3s5-JAC2a</strain>
    </source>
</reference>
<feature type="domain" description="Heterokaryon incompatibility" evidence="1">
    <location>
        <begin position="46"/>
        <end position="135"/>
    </location>
</feature>
<evidence type="ECO:0000313" key="3">
    <source>
        <dbReference type="Proteomes" id="UP000077069"/>
    </source>
</evidence>
<sequence length="226" mass="25626">MREQRLRLVFGAEILDLSECDGQWGMTGLPSLKSSNLEEGFKKVIHWGNISSTPLPALCVENWLGVKWLWIDSLCIIEGDDSDGRHGTCNVANIYKHATLRVAADAAKDARGGLFQFRRDFELTPLKNTFQVYRKRTWPSAMDGTVLPRYEKDTWDKACPRRPALHSEQALLGMLRQRTRYRRRNSPTNDGIKRDIFSRRASRVAAIYQTRGIPATGSTIMICSPG</sequence>
<gene>
    <name evidence="2" type="ORF">CC84DRAFT_1228730</name>
</gene>
<protein>
    <recommendedName>
        <fullName evidence="1">Heterokaryon incompatibility domain-containing protein</fullName>
    </recommendedName>
</protein>
<evidence type="ECO:0000313" key="2">
    <source>
        <dbReference type="EMBL" id="OAG01582.1"/>
    </source>
</evidence>
<dbReference type="InterPro" id="IPR010730">
    <property type="entry name" value="HET"/>
</dbReference>
<dbReference type="AlphaFoldDB" id="A0A177C3X1"/>
<dbReference type="Pfam" id="PF06985">
    <property type="entry name" value="HET"/>
    <property type="match status" value="1"/>
</dbReference>
<name>A0A177C3X1_9PLEO</name>
<proteinExistence type="predicted"/>
<accession>A0A177C3X1</accession>
<dbReference type="InParanoid" id="A0A177C3X1"/>
<evidence type="ECO:0000259" key="1">
    <source>
        <dbReference type="Pfam" id="PF06985"/>
    </source>
</evidence>
<dbReference type="GeneID" id="28767135"/>
<dbReference type="EMBL" id="KV441557">
    <property type="protein sequence ID" value="OAG01582.1"/>
    <property type="molecule type" value="Genomic_DNA"/>
</dbReference>
<dbReference type="OrthoDB" id="5347061at2759"/>
<dbReference type="Proteomes" id="UP000077069">
    <property type="component" value="Unassembled WGS sequence"/>
</dbReference>
<dbReference type="PANTHER" id="PTHR33112:SF16">
    <property type="entry name" value="HETEROKARYON INCOMPATIBILITY DOMAIN-CONTAINING PROTEIN"/>
    <property type="match status" value="1"/>
</dbReference>
<organism evidence="2 3">
    <name type="scientific">Paraphaeosphaeria sporulosa</name>
    <dbReference type="NCBI Taxonomy" id="1460663"/>
    <lineage>
        <taxon>Eukaryota</taxon>
        <taxon>Fungi</taxon>
        <taxon>Dikarya</taxon>
        <taxon>Ascomycota</taxon>
        <taxon>Pezizomycotina</taxon>
        <taxon>Dothideomycetes</taxon>
        <taxon>Pleosporomycetidae</taxon>
        <taxon>Pleosporales</taxon>
        <taxon>Massarineae</taxon>
        <taxon>Didymosphaeriaceae</taxon>
        <taxon>Paraphaeosphaeria</taxon>
    </lineage>
</organism>
<keyword evidence="3" id="KW-1185">Reference proteome</keyword>
<dbReference type="RefSeq" id="XP_018031947.1">
    <property type="nucleotide sequence ID" value="XM_018183649.1"/>
</dbReference>
<dbReference type="PANTHER" id="PTHR33112">
    <property type="entry name" value="DOMAIN PROTEIN, PUTATIVE-RELATED"/>
    <property type="match status" value="1"/>
</dbReference>
<dbReference type="STRING" id="1460663.A0A177C3X1"/>